<evidence type="ECO:0000256" key="1">
    <source>
        <dbReference type="ARBA" id="ARBA00004496"/>
    </source>
</evidence>
<dbReference type="UniPathway" id="UPA00392"/>
<keyword evidence="15" id="KW-1185">Reference proteome</keyword>
<dbReference type="InterPro" id="IPR036100">
    <property type="entry name" value="QueA_sf"/>
</dbReference>
<comment type="catalytic activity">
    <reaction evidence="8 13">
        <text>7-aminomethyl-7-carbaguanosine(34) in tRNA + S-adenosyl-L-methionine = epoxyqueuosine(34) in tRNA + adenine + L-methionine + 2 H(+)</text>
        <dbReference type="Rhea" id="RHEA:32155"/>
        <dbReference type="Rhea" id="RHEA-COMP:10342"/>
        <dbReference type="Rhea" id="RHEA-COMP:18582"/>
        <dbReference type="ChEBI" id="CHEBI:15378"/>
        <dbReference type="ChEBI" id="CHEBI:16708"/>
        <dbReference type="ChEBI" id="CHEBI:57844"/>
        <dbReference type="ChEBI" id="CHEBI:59789"/>
        <dbReference type="ChEBI" id="CHEBI:82833"/>
        <dbReference type="ChEBI" id="CHEBI:194443"/>
        <dbReference type="EC" id="2.4.99.17"/>
    </reaction>
</comment>
<comment type="function">
    <text evidence="13">Transfers and isomerizes the ribose moiety from AdoMet to the 7-aminomethyl group of 7-deazaguanine (preQ1-tRNA) to give epoxyqueuosine (oQ-tRNA).</text>
</comment>
<evidence type="ECO:0000256" key="3">
    <source>
        <dbReference type="ARBA" id="ARBA00011245"/>
    </source>
</evidence>
<dbReference type="GO" id="GO:0008616">
    <property type="term" value="P:tRNA queuosine(34) biosynthetic process"/>
    <property type="evidence" value="ECO:0007669"/>
    <property type="project" value="UniProtKB-UniRule"/>
</dbReference>
<comment type="similarity">
    <text evidence="9 13">Belongs to the QueA family.</text>
</comment>
<keyword evidence="7 13" id="KW-0671">Queuosine biosynthesis</keyword>
<evidence type="ECO:0000256" key="12">
    <source>
        <dbReference type="ARBA" id="ARBA00076160"/>
    </source>
</evidence>
<dbReference type="FunFam" id="3.40.1780.10:FF:000001">
    <property type="entry name" value="S-adenosylmethionine:tRNA ribosyltransferase-isomerase"/>
    <property type="match status" value="1"/>
</dbReference>
<evidence type="ECO:0000256" key="5">
    <source>
        <dbReference type="ARBA" id="ARBA00022679"/>
    </source>
</evidence>
<dbReference type="InterPro" id="IPR042118">
    <property type="entry name" value="QueA_dom1"/>
</dbReference>
<dbReference type="RefSeq" id="WP_084073568.1">
    <property type="nucleotide sequence ID" value="NZ_JRKJ01000018.1"/>
</dbReference>
<gene>
    <name evidence="13" type="primary">queA</name>
    <name evidence="14" type="ORF">LF41_557</name>
</gene>
<keyword evidence="14" id="KW-0413">Isomerase</keyword>
<comment type="pathway">
    <text evidence="2 13">tRNA modification; tRNA-queuosine biosynthesis.</text>
</comment>
<evidence type="ECO:0000256" key="13">
    <source>
        <dbReference type="HAMAP-Rule" id="MF_00113"/>
    </source>
</evidence>
<protein>
    <recommendedName>
        <fullName evidence="11 13">S-adenosylmethionine:tRNA ribosyltransferase-isomerase</fullName>
        <ecNumber evidence="10 13">2.4.99.17</ecNumber>
    </recommendedName>
    <alternativeName>
        <fullName evidence="12 13">Queuosine biosynthesis protein QueA</fullName>
    </alternativeName>
</protein>
<reference evidence="14 15" key="1">
    <citation type="submission" date="2014-09" db="EMBL/GenBank/DDBJ databases">
        <title>Genome sequences of Lysobacter dokdonensis DS-58.</title>
        <authorList>
            <person name="Kim J.F."/>
            <person name="Kwak M.-J."/>
        </authorList>
    </citation>
    <scope>NUCLEOTIDE SEQUENCE [LARGE SCALE GENOMIC DNA]</scope>
    <source>
        <strain evidence="14 15">DS-58</strain>
    </source>
</reference>
<dbReference type="NCBIfam" id="TIGR00113">
    <property type="entry name" value="queA"/>
    <property type="match status" value="1"/>
</dbReference>
<sequence length="346" mass="37731">MKRSDFHYDLPQDLIAQAPLPERSASRLLVVQPAPAPLGDRGVRDLPDLLRAGDLMVFNDTRVIPARLFGQKASGGRVEILIERLLPGDEARAQVGASKSPKAGSRIALDAGGEAEVLGREGEFYRLRFHVDGPFAEWLQHAGRLPLPPYIHRDADINDDARYQTVFAKQTGAVAAPTAGLHFDEALLDALRAKGVAFGHVTLHVGAGTFQPVRVDELSEHRMHSEWLNVDASLVEQVRATRARGGRVIAVGTTVVRALESALVDGQLQPFAGETAIFILPGYRIRSVDALLTNFHLPESTLLMLVSAFAGKARIFEAYAHAIAQGYRFFSYGDAMLLWPSDGDTQ</sequence>
<evidence type="ECO:0000256" key="11">
    <source>
        <dbReference type="ARBA" id="ARBA00069325"/>
    </source>
</evidence>
<dbReference type="Pfam" id="PF02547">
    <property type="entry name" value="Queuosine_synth"/>
    <property type="match status" value="1"/>
</dbReference>
<evidence type="ECO:0000256" key="9">
    <source>
        <dbReference type="ARBA" id="ARBA00061210"/>
    </source>
</evidence>
<proteinExistence type="inferred from homology"/>
<comment type="caution">
    <text evidence="14">The sequence shown here is derived from an EMBL/GenBank/DDBJ whole genome shotgun (WGS) entry which is preliminary data.</text>
</comment>
<dbReference type="PANTHER" id="PTHR30307:SF0">
    <property type="entry name" value="S-ADENOSYLMETHIONINE:TRNA RIBOSYLTRANSFERASE-ISOMERASE"/>
    <property type="match status" value="1"/>
</dbReference>
<evidence type="ECO:0000256" key="10">
    <source>
        <dbReference type="ARBA" id="ARBA00066503"/>
    </source>
</evidence>
<dbReference type="NCBIfam" id="NF001140">
    <property type="entry name" value="PRK00147.1"/>
    <property type="match status" value="1"/>
</dbReference>
<dbReference type="HAMAP" id="MF_00113">
    <property type="entry name" value="QueA"/>
    <property type="match status" value="1"/>
</dbReference>
<dbReference type="EC" id="2.4.99.17" evidence="10 13"/>
<organism evidence="14 15">
    <name type="scientific">Lysobacter dokdonensis DS-58</name>
    <dbReference type="NCBI Taxonomy" id="1300345"/>
    <lineage>
        <taxon>Bacteria</taxon>
        <taxon>Pseudomonadati</taxon>
        <taxon>Pseudomonadota</taxon>
        <taxon>Gammaproteobacteria</taxon>
        <taxon>Lysobacterales</taxon>
        <taxon>Lysobacteraceae</taxon>
        <taxon>Noviluteimonas</taxon>
    </lineage>
</organism>
<evidence type="ECO:0000256" key="2">
    <source>
        <dbReference type="ARBA" id="ARBA00004691"/>
    </source>
</evidence>
<evidence type="ECO:0000256" key="6">
    <source>
        <dbReference type="ARBA" id="ARBA00022691"/>
    </source>
</evidence>
<name>A0A0A2WIJ3_9GAMM</name>
<dbReference type="PANTHER" id="PTHR30307">
    <property type="entry name" value="S-ADENOSYLMETHIONINE:TRNA RIBOSYLTRANSFERASE-ISOMERASE"/>
    <property type="match status" value="1"/>
</dbReference>
<dbReference type="Gene3D" id="3.40.1780.10">
    <property type="entry name" value="QueA-like"/>
    <property type="match status" value="1"/>
</dbReference>
<dbReference type="SUPFAM" id="SSF111337">
    <property type="entry name" value="QueA-like"/>
    <property type="match status" value="1"/>
</dbReference>
<dbReference type="OrthoDB" id="9805933at2"/>
<dbReference type="GO" id="GO:0005737">
    <property type="term" value="C:cytoplasm"/>
    <property type="evidence" value="ECO:0007669"/>
    <property type="project" value="UniProtKB-SubCell"/>
</dbReference>
<keyword evidence="5 13" id="KW-0808">Transferase</keyword>
<dbReference type="eggNOG" id="COG0809">
    <property type="taxonomic scope" value="Bacteria"/>
</dbReference>
<comment type="subcellular location">
    <subcellularLocation>
        <location evidence="1 13">Cytoplasm</location>
    </subcellularLocation>
</comment>
<dbReference type="Proteomes" id="UP000030518">
    <property type="component" value="Unassembled WGS sequence"/>
</dbReference>
<dbReference type="PATRIC" id="fig|1300345.3.peg.2229"/>
<evidence type="ECO:0000256" key="7">
    <source>
        <dbReference type="ARBA" id="ARBA00022785"/>
    </source>
</evidence>
<dbReference type="EMBL" id="JRKJ01000018">
    <property type="protein sequence ID" value="KGQ18532.1"/>
    <property type="molecule type" value="Genomic_DNA"/>
</dbReference>
<keyword evidence="4 13" id="KW-0963">Cytoplasm</keyword>
<dbReference type="GO" id="GO:0051075">
    <property type="term" value="F:S-adenosylmethionine:tRNA ribosyltransferase-isomerase activity"/>
    <property type="evidence" value="ECO:0007669"/>
    <property type="project" value="UniProtKB-EC"/>
</dbReference>
<evidence type="ECO:0000313" key="15">
    <source>
        <dbReference type="Proteomes" id="UP000030518"/>
    </source>
</evidence>
<dbReference type="InterPro" id="IPR003699">
    <property type="entry name" value="QueA"/>
</dbReference>
<dbReference type="AlphaFoldDB" id="A0A0A2WIJ3"/>
<evidence type="ECO:0000256" key="8">
    <source>
        <dbReference type="ARBA" id="ARBA00052751"/>
    </source>
</evidence>
<accession>A0A0A2WIJ3</accession>
<dbReference type="Gene3D" id="2.40.10.240">
    <property type="entry name" value="QueA-like"/>
    <property type="match status" value="1"/>
</dbReference>
<evidence type="ECO:0000313" key="14">
    <source>
        <dbReference type="EMBL" id="KGQ18532.1"/>
    </source>
</evidence>
<keyword evidence="6 13" id="KW-0949">S-adenosyl-L-methionine</keyword>
<comment type="subunit">
    <text evidence="3 13">Monomer.</text>
</comment>
<evidence type="ECO:0000256" key="4">
    <source>
        <dbReference type="ARBA" id="ARBA00022490"/>
    </source>
</evidence>
<dbReference type="STRING" id="1300345.LF41_557"/>
<dbReference type="InterPro" id="IPR042119">
    <property type="entry name" value="QueA_dom2"/>
</dbReference>